<dbReference type="Proteomes" id="UP000822688">
    <property type="component" value="Chromosome 10"/>
</dbReference>
<protein>
    <submittedName>
        <fullName evidence="1">Uncharacterized protein</fullName>
    </submittedName>
</protein>
<evidence type="ECO:0000313" key="2">
    <source>
        <dbReference type="Proteomes" id="UP000822688"/>
    </source>
</evidence>
<name>A0A8T0GMM9_CERPU</name>
<sequence length="76" mass="8802">MRNLFPSFVYRKLHLHLGHTHDALEDRSQMCDPTCTSGSGYVIPSSSPIKPWRSHAYGRKRIPSALVCRYWGSRRE</sequence>
<accession>A0A8T0GMM9</accession>
<keyword evidence="2" id="KW-1185">Reference proteome</keyword>
<reference evidence="1" key="1">
    <citation type="submission" date="2020-06" db="EMBL/GenBank/DDBJ databases">
        <title>WGS assembly of Ceratodon purpureus strain R40.</title>
        <authorList>
            <person name="Carey S.B."/>
            <person name="Jenkins J."/>
            <person name="Shu S."/>
            <person name="Lovell J.T."/>
            <person name="Sreedasyam A."/>
            <person name="Maumus F."/>
            <person name="Tiley G.P."/>
            <person name="Fernandez-Pozo N."/>
            <person name="Barry K."/>
            <person name="Chen C."/>
            <person name="Wang M."/>
            <person name="Lipzen A."/>
            <person name="Daum C."/>
            <person name="Saski C.A."/>
            <person name="Payton A.C."/>
            <person name="Mcbreen J.C."/>
            <person name="Conrad R.E."/>
            <person name="Kollar L.M."/>
            <person name="Olsson S."/>
            <person name="Huttunen S."/>
            <person name="Landis J.B."/>
            <person name="Wickett N.J."/>
            <person name="Johnson M.G."/>
            <person name="Rensing S.A."/>
            <person name="Grimwood J."/>
            <person name="Schmutz J."/>
            <person name="Mcdaniel S.F."/>
        </authorList>
    </citation>
    <scope>NUCLEOTIDE SEQUENCE</scope>
    <source>
        <strain evidence="1">R40</strain>
    </source>
</reference>
<proteinExistence type="predicted"/>
<dbReference type="AlphaFoldDB" id="A0A8T0GMM9"/>
<evidence type="ECO:0000313" key="1">
    <source>
        <dbReference type="EMBL" id="KAG0559785.1"/>
    </source>
</evidence>
<gene>
    <name evidence="1" type="ORF">KC19_10G128800</name>
</gene>
<comment type="caution">
    <text evidence="1">The sequence shown here is derived from an EMBL/GenBank/DDBJ whole genome shotgun (WGS) entry which is preliminary data.</text>
</comment>
<organism evidence="1 2">
    <name type="scientific">Ceratodon purpureus</name>
    <name type="common">Fire moss</name>
    <name type="synonym">Dicranum purpureum</name>
    <dbReference type="NCBI Taxonomy" id="3225"/>
    <lineage>
        <taxon>Eukaryota</taxon>
        <taxon>Viridiplantae</taxon>
        <taxon>Streptophyta</taxon>
        <taxon>Embryophyta</taxon>
        <taxon>Bryophyta</taxon>
        <taxon>Bryophytina</taxon>
        <taxon>Bryopsida</taxon>
        <taxon>Dicranidae</taxon>
        <taxon>Pseudoditrichales</taxon>
        <taxon>Ditrichaceae</taxon>
        <taxon>Ceratodon</taxon>
    </lineage>
</organism>
<dbReference type="EMBL" id="CM026431">
    <property type="protein sequence ID" value="KAG0559785.1"/>
    <property type="molecule type" value="Genomic_DNA"/>
</dbReference>